<dbReference type="Pfam" id="PF00085">
    <property type="entry name" value="Thioredoxin"/>
    <property type="match status" value="1"/>
</dbReference>
<feature type="domain" description="Thioredoxin" evidence="1">
    <location>
        <begin position="3"/>
        <end position="74"/>
    </location>
</feature>
<dbReference type="OrthoDB" id="8521206at2"/>
<comment type="caution">
    <text evidence="2">The sequence shown here is derived from an EMBL/GenBank/DDBJ whole genome shotgun (WGS) entry which is preliminary data.</text>
</comment>
<organism evidence="2 3">
    <name type="scientific">Methyloversatilis universalis (strain ATCC BAA-1314 / DSM 25237 / JCM 13912 / CCUG 52030 / FAM5)</name>
    <dbReference type="NCBI Taxonomy" id="1000565"/>
    <lineage>
        <taxon>Bacteria</taxon>
        <taxon>Pseudomonadati</taxon>
        <taxon>Pseudomonadota</taxon>
        <taxon>Betaproteobacteria</taxon>
        <taxon>Nitrosomonadales</taxon>
        <taxon>Sterolibacteriaceae</taxon>
        <taxon>Methyloversatilis</taxon>
    </lineage>
</organism>
<name>F5R9P3_METUF</name>
<dbReference type="STRING" id="1000565.METUNv1_00964"/>
<keyword evidence="3" id="KW-1185">Reference proteome</keyword>
<evidence type="ECO:0000259" key="1">
    <source>
        <dbReference type="Pfam" id="PF00085"/>
    </source>
</evidence>
<dbReference type="InterPro" id="IPR013766">
    <property type="entry name" value="Thioredoxin_domain"/>
</dbReference>
<dbReference type="Proteomes" id="UP000005019">
    <property type="component" value="Unassembled WGS sequence"/>
</dbReference>
<dbReference type="AlphaFoldDB" id="F5R9P3"/>
<proteinExistence type="predicted"/>
<dbReference type="SUPFAM" id="SSF52833">
    <property type="entry name" value="Thioredoxin-like"/>
    <property type="match status" value="1"/>
</dbReference>
<dbReference type="EMBL" id="AFHG01000031">
    <property type="protein sequence ID" value="EGK72725.1"/>
    <property type="molecule type" value="Genomic_DNA"/>
</dbReference>
<evidence type="ECO:0000313" key="3">
    <source>
        <dbReference type="Proteomes" id="UP000005019"/>
    </source>
</evidence>
<accession>F5R9P3</accession>
<dbReference type="eggNOG" id="COG0526">
    <property type="taxonomic scope" value="Bacteria"/>
</dbReference>
<dbReference type="CDD" id="cd02947">
    <property type="entry name" value="TRX_family"/>
    <property type="match status" value="1"/>
</dbReference>
<dbReference type="InterPro" id="IPR036249">
    <property type="entry name" value="Thioredoxin-like_sf"/>
</dbReference>
<gene>
    <name evidence="2" type="ORF">METUNv1_00964</name>
</gene>
<reference evidence="2 3" key="1">
    <citation type="journal article" date="2011" name="J. Bacteriol.">
        <title>Genome sequence of Methyloversatilis universalis FAM5T, a methylotrophic representative of the order Rhodocyclales.</title>
        <authorList>
            <person name="Kittichotirat W."/>
            <person name="Good N.M."/>
            <person name="Hall R."/>
            <person name="Bringel F."/>
            <person name="Lajus A."/>
            <person name="Medigue C."/>
            <person name="Smalley N.E."/>
            <person name="Beck D."/>
            <person name="Bumgarner R."/>
            <person name="Vuilleumier S."/>
            <person name="Kalyuzhnaya M.G."/>
        </authorList>
    </citation>
    <scope>NUCLEOTIDE SEQUENCE [LARGE SCALE GENOMIC DNA]</scope>
    <source>
        <strain evidence="3">ATCC BAA-1314 / JCM 13912 / FAM5</strain>
    </source>
</reference>
<sequence length="113" mass="12210">MSLAVVCLCAEWCGTCRDFRVLFDGVATQWPDAGFVWADVETHENLLDDLDLEIENFPTVLIASGEGGTLHFAGPITPFADTLQRLCRTAAAGDLPALDAPSWLTLLSTLTRA</sequence>
<dbReference type="Gene3D" id="3.40.30.10">
    <property type="entry name" value="Glutaredoxin"/>
    <property type="match status" value="1"/>
</dbReference>
<evidence type="ECO:0000313" key="2">
    <source>
        <dbReference type="EMBL" id="EGK72725.1"/>
    </source>
</evidence>
<protein>
    <recommendedName>
        <fullName evidence="1">Thioredoxin domain-containing protein</fullName>
    </recommendedName>
</protein>